<gene>
    <name evidence="1" type="ORF">A5CBH24_18320</name>
</gene>
<evidence type="ECO:0000313" key="1">
    <source>
        <dbReference type="EMBL" id="BBL04519.1"/>
    </source>
</evidence>
<dbReference type="AlphaFoldDB" id="A0A4Y1WW61"/>
<reference evidence="2" key="1">
    <citation type="submission" date="2019-06" db="EMBL/GenBank/DDBJ databases">
        <title>Alistipes onderdonkii subsp. vulgaris subsp. nov., Alistipes dispar sp. nov. and Alistipes communis sp. nov., isolated from human faeces, and creation of Alistipes onderdonkii subsp. onderdonkii subsp. nov.</title>
        <authorList>
            <person name="Sakamoto M."/>
            <person name="Ikeyama N."/>
            <person name="Ogata Y."/>
            <person name="Suda W."/>
            <person name="Iino T."/>
            <person name="Hattori M."/>
            <person name="Ohkuma M."/>
        </authorList>
    </citation>
    <scope>NUCLEOTIDE SEQUENCE [LARGE SCALE GENOMIC DNA]</scope>
    <source>
        <strain evidence="2">5CBH24</strain>
    </source>
</reference>
<keyword evidence="2" id="KW-1185">Reference proteome</keyword>
<dbReference type="Proteomes" id="UP000318946">
    <property type="component" value="Chromosome"/>
</dbReference>
<dbReference type="KEGG" id="acou:A5CBH24_18320"/>
<proteinExistence type="predicted"/>
<protein>
    <submittedName>
        <fullName evidence="1">Uncharacterized protein</fullName>
    </submittedName>
</protein>
<dbReference type="RefSeq" id="WP_141412943.1">
    <property type="nucleotide sequence ID" value="NZ_AP019735.1"/>
</dbReference>
<sequence length="126" mass="13785">MKKSAFILLFLLASLPALMSRGAEAGAAAASDLRQTVKNSSISAQHSDFVATETFQLSVPAPSRALRKSNERSSRTIHEMPVLYCERYFASVRHDLSQSVASLQPDAHRPLPSHSADYLKFGILVI</sequence>
<accession>A0A4Y1WW61</accession>
<accession>A0A4Y1XMQ2</accession>
<evidence type="ECO:0000313" key="2">
    <source>
        <dbReference type="Proteomes" id="UP000318946"/>
    </source>
</evidence>
<dbReference type="GeneID" id="78342549"/>
<organism evidence="1 2">
    <name type="scientific">Alistipes communis</name>
    <dbReference type="NCBI Taxonomy" id="2585118"/>
    <lineage>
        <taxon>Bacteria</taxon>
        <taxon>Pseudomonadati</taxon>
        <taxon>Bacteroidota</taxon>
        <taxon>Bacteroidia</taxon>
        <taxon>Bacteroidales</taxon>
        <taxon>Rikenellaceae</taxon>
        <taxon>Alistipes</taxon>
    </lineage>
</organism>
<dbReference type="EMBL" id="AP019735">
    <property type="protein sequence ID" value="BBL04519.1"/>
    <property type="molecule type" value="Genomic_DNA"/>
</dbReference>
<dbReference type="OrthoDB" id="1007480at2"/>
<name>A0A4Y1WW61_9BACT</name>